<dbReference type="PANTHER" id="PTHR33406:SF13">
    <property type="entry name" value="MEMBRANE PROTEIN YDFJ"/>
    <property type="match status" value="1"/>
</dbReference>
<dbReference type="Gene3D" id="1.20.1640.10">
    <property type="entry name" value="Multidrug efflux transporter AcrB transmembrane domain"/>
    <property type="match status" value="2"/>
</dbReference>
<reference evidence="9" key="1">
    <citation type="submission" date="2021-11" db="EMBL/GenBank/DDBJ databases">
        <title>Cultivation dependent microbiological survey of springs from the worlds oldest radium mine currently devoted to the extraction of radon-saturated water.</title>
        <authorList>
            <person name="Kapinusova G."/>
            <person name="Smrhova T."/>
            <person name="Strejcek M."/>
            <person name="Suman J."/>
            <person name="Jani K."/>
            <person name="Pajer P."/>
            <person name="Uhlik O."/>
        </authorList>
    </citation>
    <scope>NUCLEOTIDE SEQUENCE [LARGE SCALE GENOMIC DNA]</scope>
    <source>
        <strain evidence="9">J379</strain>
    </source>
</reference>
<keyword evidence="5 6" id="KW-0472">Membrane</keyword>
<dbReference type="InterPro" id="IPR050545">
    <property type="entry name" value="Mycobact_MmpL"/>
</dbReference>
<keyword evidence="2" id="KW-1003">Cell membrane</keyword>
<organism evidence="8 9">
    <name type="scientific">Svornostia abyssi</name>
    <dbReference type="NCBI Taxonomy" id="2898438"/>
    <lineage>
        <taxon>Bacteria</taxon>
        <taxon>Bacillati</taxon>
        <taxon>Actinomycetota</taxon>
        <taxon>Thermoleophilia</taxon>
        <taxon>Solirubrobacterales</taxon>
        <taxon>Baekduiaceae</taxon>
        <taxon>Svornostia</taxon>
    </lineage>
</organism>
<evidence type="ECO:0000256" key="6">
    <source>
        <dbReference type="SAM" id="Phobius"/>
    </source>
</evidence>
<gene>
    <name evidence="8" type="ORF">LRS13_22785</name>
</gene>
<sequence>MKVVIGPGTFINESVRQLQQGFAERTKGQAEQSAKAANAARQLALKQGRSKAQADKLALQARRLVEAQAYRDLLQLAVRYGLTGVPNLNDPSFISQLVFDPERPAGTPKARFAYLFPSQDAALIQVRLKPGLTDEQRRAAIADIREATTMSEFTLDQASYAVTGAPVVVDDLTDAISRSLIILLLAAVLVMAATLALIFSSRLRLLPLGIALGAAAITFGALSLAGQPLTVAAIAVLPVLIGLAVDYAIQLQARVEEVRRRDGLRAAPATKRAAALGAPTVATAAAATIAGFLVLLLSPVPMVRGFGVLLIVGIVVAFVLALAGGTAALVLADGPPGRLRVRAGGWFGPPLRWIGRVLRDNPPVQAARGAGGRVGRGALALAGRRPGRVLLVATVLAVAGWAADTQLKVQTDILELVPQDEQAVRDLRSLQQTTGVAGQVDVLVTGDNVGRAATIAWLGELQRKVLNRYEYSTERGCGEAEICPAFSLPDLFSTSDGELTQKRVNALLDAIPPYFSQNVITPDRRAATLSFGLKLMPLDRQQEVLDELRRGLDSAPPGVNARLAGLPVLAAEANAKVSGHGHRVVTLLAGLLAVALVLLVALRSWRRALVPLIPIVLATGWSALLLFALRIELNPLSVVLGALVIAISTEFSVLLAERYRSERGRGRDIGDALRQAYSSTGAAVAASGVTVVAGFAVLILSDFPMIRNFGLVCVIDLSVSLLGVLVVLPAALVSSERGARRVVPERLAA</sequence>
<dbReference type="PROSITE" id="PS50156">
    <property type="entry name" value="SSD"/>
    <property type="match status" value="1"/>
</dbReference>
<evidence type="ECO:0000256" key="2">
    <source>
        <dbReference type="ARBA" id="ARBA00022475"/>
    </source>
</evidence>
<evidence type="ECO:0000256" key="5">
    <source>
        <dbReference type="ARBA" id="ARBA00023136"/>
    </source>
</evidence>
<dbReference type="EMBL" id="CP088295">
    <property type="protein sequence ID" value="UUY03463.1"/>
    <property type="molecule type" value="Genomic_DNA"/>
</dbReference>
<feature type="transmembrane region" description="Helical" evidence="6">
    <location>
        <begin position="274"/>
        <end position="296"/>
    </location>
</feature>
<feature type="transmembrane region" description="Helical" evidence="6">
    <location>
        <begin position="231"/>
        <end position="253"/>
    </location>
</feature>
<keyword evidence="3 6" id="KW-0812">Transmembrane</keyword>
<feature type="transmembrane region" description="Helical" evidence="6">
    <location>
        <begin position="677"/>
        <end position="700"/>
    </location>
</feature>
<evidence type="ECO:0000256" key="1">
    <source>
        <dbReference type="ARBA" id="ARBA00004651"/>
    </source>
</evidence>
<name>A0ABY5PFP9_9ACTN</name>
<proteinExistence type="predicted"/>
<accession>A0ABY5PFP9</accession>
<feature type="domain" description="SSD" evidence="7">
    <location>
        <begin position="608"/>
        <end position="734"/>
    </location>
</feature>
<comment type="subcellular location">
    <subcellularLocation>
        <location evidence="1">Cell membrane</location>
        <topology evidence="1">Multi-pass membrane protein</topology>
    </subcellularLocation>
</comment>
<dbReference type="InterPro" id="IPR004869">
    <property type="entry name" value="MMPL_dom"/>
</dbReference>
<feature type="transmembrane region" description="Helical" evidence="6">
    <location>
        <begin position="386"/>
        <end position="403"/>
    </location>
</feature>
<feature type="transmembrane region" description="Helical" evidence="6">
    <location>
        <begin position="308"/>
        <end position="332"/>
    </location>
</feature>
<keyword evidence="4 6" id="KW-1133">Transmembrane helix</keyword>
<dbReference type="InterPro" id="IPR000731">
    <property type="entry name" value="SSD"/>
</dbReference>
<feature type="transmembrane region" description="Helical" evidence="6">
    <location>
        <begin position="635"/>
        <end position="656"/>
    </location>
</feature>
<feature type="transmembrane region" description="Helical" evidence="6">
    <location>
        <begin position="584"/>
        <end position="602"/>
    </location>
</feature>
<protein>
    <submittedName>
        <fullName evidence="8">MMPL family transporter</fullName>
    </submittedName>
</protein>
<dbReference type="Pfam" id="PF03176">
    <property type="entry name" value="MMPL"/>
    <property type="match status" value="2"/>
</dbReference>
<dbReference type="SUPFAM" id="SSF82866">
    <property type="entry name" value="Multidrug efflux transporter AcrB transmembrane domain"/>
    <property type="match status" value="2"/>
</dbReference>
<dbReference type="InterPro" id="IPR001036">
    <property type="entry name" value="Acrflvin-R"/>
</dbReference>
<evidence type="ECO:0000256" key="4">
    <source>
        <dbReference type="ARBA" id="ARBA00022989"/>
    </source>
</evidence>
<feature type="transmembrane region" description="Helical" evidence="6">
    <location>
        <begin position="205"/>
        <end position="225"/>
    </location>
</feature>
<feature type="transmembrane region" description="Helical" evidence="6">
    <location>
        <begin position="180"/>
        <end position="198"/>
    </location>
</feature>
<keyword evidence="9" id="KW-1185">Reference proteome</keyword>
<dbReference type="PRINTS" id="PR00702">
    <property type="entry name" value="ACRIFLAVINRP"/>
</dbReference>
<feature type="transmembrane region" description="Helical" evidence="6">
    <location>
        <begin position="706"/>
        <end position="732"/>
    </location>
</feature>
<evidence type="ECO:0000313" key="8">
    <source>
        <dbReference type="EMBL" id="UUY03463.1"/>
    </source>
</evidence>
<evidence type="ECO:0000256" key="3">
    <source>
        <dbReference type="ARBA" id="ARBA00022692"/>
    </source>
</evidence>
<dbReference type="RefSeq" id="WP_353863968.1">
    <property type="nucleotide sequence ID" value="NZ_CP088295.1"/>
</dbReference>
<dbReference type="Proteomes" id="UP001058860">
    <property type="component" value="Chromosome"/>
</dbReference>
<feature type="transmembrane region" description="Helical" evidence="6">
    <location>
        <begin position="609"/>
        <end position="629"/>
    </location>
</feature>
<dbReference type="PANTHER" id="PTHR33406">
    <property type="entry name" value="MEMBRANE PROTEIN MJ1562-RELATED"/>
    <property type="match status" value="1"/>
</dbReference>
<evidence type="ECO:0000259" key="7">
    <source>
        <dbReference type="PROSITE" id="PS50156"/>
    </source>
</evidence>
<evidence type="ECO:0000313" key="9">
    <source>
        <dbReference type="Proteomes" id="UP001058860"/>
    </source>
</evidence>